<proteinExistence type="predicted"/>
<dbReference type="CDD" id="cd00920">
    <property type="entry name" value="Cupredoxin"/>
    <property type="match status" value="2"/>
</dbReference>
<feature type="chain" id="PRO_5020561110" description="Cupredoxin" evidence="1">
    <location>
        <begin position="21"/>
        <end position="406"/>
    </location>
</feature>
<dbReference type="PANTHER" id="PTHR34883:SF4">
    <property type="entry name" value="CUPREDOXIN"/>
    <property type="match status" value="1"/>
</dbReference>
<dbReference type="Proteomes" id="UP000309038">
    <property type="component" value="Unassembled WGS sequence"/>
</dbReference>
<evidence type="ECO:0008006" key="4">
    <source>
        <dbReference type="Google" id="ProtNLM"/>
    </source>
</evidence>
<evidence type="ECO:0000313" key="2">
    <source>
        <dbReference type="EMBL" id="THH02872.1"/>
    </source>
</evidence>
<keyword evidence="1" id="KW-0732">Signal</keyword>
<dbReference type="Gene3D" id="2.60.40.420">
    <property type="entry name" value="Cupredoxins - blue copper proteins"/>
    <property type="match status" value="2"/>
</dbReference>
<keyword evidence="3" id="KW-1185">Reference proteome</keyword>
<protein>
    <recommendedName>
        <fullName evidence="4">Cupredoxin</fullName>
    </recommendedName>
</protein>
<evidence type="ECO:0000256" key="1">
    <source>
        <dbReference type="SAM" id="SignalP"/>
    </source>
</evidence>
<reference evidence="2 3" key="1">
    <citation type="submission" date="2019-02" db="EMBL/GenBank/DDBJ databases">
        <title>Genome sequencing of the rare red list fungi Phlebia centrifuga.</title>
        <authorList>
            <person name="Buettner E."/>
            <person name="Kellner H."/>
        </authorList>
    </citation>
    <scope>NUCLEOTIDE SEQUENCE [LARGE SCALE GENOMIC DNA]</scope>
    <source>
        <strain evidence="2 3">DSM 108282</strain>
    </source>
</reference>
<dbReference type="InterPro" id="IPR008972">
    <property type="entry name" value="Cupredoxin"/>
</dbReference>
<dbReference type="SUPFAM" id="SSF49503">
    <property type="entry name" value="Cupredoxins"/>
    <property type="match status" value="2"/>
</dbReference>
<comment type="caution">
    <text evidence="2">The sequence shown here is derived from an EMBL/GenBank/DDBJ whole genome shotgun (WGS) entry which is preliminary data.</text>
</comment>
<evidence type="ECO:0000313" key="3">
    <source>
        <dbReference type="Proteomes" id="UP000309038"/>
    </source>
</evidence>
<dbReference type="AlphaFoldDB" id="A0A4S4KVP5"/>
<name>A0A4S4KVP5_9APHY</name>
<sequence>MFFPTSFSLGLLSAAVAVNAAIHDVQVGSSNGTLAYTPEAIFADVGDQVVFHFQQKNHTATQSSFANPCGAMPGGFDSGFNPVPANQTDNFPTYTITVNNTTPIWVFCDQAANTAASHCGAGMVFAVNCGADGSPNSFTNFKNAALAIGTELKAEAASVSAAAATAAPAAMTAAATEALTTAAYGDVTIPAAPSASLVTVTVTVEASQWTTVYSSYPGSPEATPASLTGNTYTVKVGNNGTLTYDPPFVMAQPRDTIVFEFHQKNHTATQSSFAAPCLPLASVNGSTPLNSGFMPVAANATSFPTWSVTVNTTDPLWFFCEQHAPDGSSHCGAGMVFAVNPVQTSARNFTAFENLAVALNGTNATNSGASTTSTSPSASPTNGASNLGTNVALILGSLFALAAGLL</sequence>
<accession>A0A4S4KVP5</accession>
<gene>
    <name evidence="2" type="ORF">EW026_g78</name>
</gene>
<dbReference type="EMBL" id="SGPJ01000001">
    <property type="protein sequence ID" value="THH02872.1"/>
    <property type="molecule type" value="Genomic_DNA"/>
</dbReference>
<dbReference type="PANTHER" id="PTHR34883">
    <property type="entry name" value="SERINE-RICH PROTEIN, PUTATIVE-RELATED-RELATED"/>
    <property type="match status" value="1"/>
</dbReference>
<dbReference type="InterPro" id="IPR052953">
    <property type="entry name" value="Ser-rich/MCO-related"/>
</dbReference>
<feature type="signal peptide" evidence="1">
    <location>
        <begin position="1"/>
        <end position="20"/>
    </location>
</feature>
<organism evidence="2 3">
    <name type="scientific">Hermanssonia centrifuga</name>
    <dbReference type="NCBI Taxonomy" id="98765"/>
    <lineage>
        <taxon>Eukaryota</taxon>
        <taxon>Fungi</taxon>
        <taxon>Dikarya</taxon>
        <taxon>Basidiomycota</taxon>
        <taxon>Agaricomycotina</taxon>
        <taxon>Agaricomycetes</taxon>
        <taxon>Polyporales</taxon>
        <taxon>Meruliaceae</taxon>
        <taxon>Hermanssonia</taxon>
    </lineage>
</organism>